<organism evidence="4 5">
    <name type="scientific">Ancylostoma caninum</name>
    <name type="common">Dog hookworm</name>
    <dbReference type="NCBI Taxonomy" id="29170"/>
    <lineage>
        <taxon>Eukaryota</taxon>
        <taxon>Metazoa</taxon>
        <taxon>Ecdysozoa</taxon>
        <taxon>Nematoda</taxon>
        <taxon>Chromadorea</taxon>
        <taxon>Rhabditida</taxon>
        <taxon>Rhabditina</taxon>
        <taxon>Rhabditomorpha</taxon>
        <taxon>Strongyloidea</taxon>
        <taxon>Ancylostomatidae</taxon>
        <taxon>Ancylostomatinae</taxon>
        <taxon>Ancylostoma</taxon>
    </lineage>
</organism>
<evidence type="ECO:0000259" key="3">
    <source>
        <dbReference type="Pfam" id="PF02520"/>
    </source>
</evidence>
<dbReference type="InterPro" id="IPR003677">
    <property type="entry name" value="ANIS5_cation-bd"/>
</dbReference>
<dbReference type="Pfam" id="PF02520">
    <property type="entry name" value="ANIS5_cation-bd"/>
    <property type="match status" value="1"/>
</dbReference>
<name>A0A368FK82_ANCCA</name>
<feature type="signal peptide" evidence="2">
    <location>
        <begin position="1"/>
        <end position="17"/>
    </location>
</feature>
<feature type="domain" description="SXP/RAL-2 family protein Ani s 5-like cation-binding" evidence="3">
    <location>
        <begin position="53"/>
        <end position="156"/>
    </location>
</feature>
<gene>
    <name evidence="4" type="ORF">ANCCAN_21548</name>
</gene>
<evidence type="ECO:0000313" key="5">
    <source>
        <dbReference type="Proteomes" id="UP000252519"/>
    </source>
</evidence>
<proteinExistence type="predicted"/>
<dbReference type="OrthoDB" id="5802231at2759"/>
<feature type="region of interest" description="Disordered" evidence="1">
    <location>
        <begin position="20"/>
        <end position="39"/>
    </location>
</feature>
<feature type="chain" id="PRO_5016776973" description="SXP/RAL-2 family protein Ani s 5-like cation-binding domain-containing protein" evidence="2">
    <location>
        <begin position="18"/>
        <end position="165"/>
    </location>
</feature>
<reference evidence="4 5" key="1">
    <citation type="submission" date="2014-10" db="EMBL/GenBank/DDBJ databases">
        <title>Draft genome of the hookworm Ancylostoma caninum.</title>
        <authorList>
            <person name="Mitreva M."/>
        </authorList>
    </citation>
    <scope>NUCLEOTIDE SEQUENCE [LARGE SCALE GENOMIC DNA]</scope>
    <source>
        <strain evidence="4 5">Baltimore</strain>
    </source>
</reference>
<accession>A0A368FK82</accession>
<dbReference type="InterPro" id="IPR052823">
    <property type="entry name" value="SXP/RAL-2_related"/>
</dbReference>
<sequence>MLLRICAAVMLLALTSATDRKGTVTSDEEETSKEPMGFKTADTPEFLKLASDSARKEYIELESNMNVPLGAMRIAQDAWAKKIGGSVLTAYQEHMAAQDLAKETEDARMNRTVENLSPAAQAADRVIRGIYSNETLTKKQINTEVSKKMKKLPRKVLNELTLASQ</sequence>
<dbReference type="Proteomes" id="UP000252519">
    <property type="component" value="Unassembled WGS sequence"/>
</dbReference>
<dbReference type="PANTHER" id="PTHR21593:SF43">
    <property type="entry name" value="SXP_RAL-2 FAMILY PROTEIN ANI S 5-LIKE CATION-BINDING DOMAIN-CONTAINING PROTEIN"/>
    <property type="match status" value="1"/>
</dbReference>
<evidence type="ECO:0000313" key="4">
    <source>
        <dbReference type="EMBL" id="RCN32641.1"/>
    </source>
</evidence>
<evidence type="ECO:0000256" key="1">
    <source>
        <dbReference type="SAM" id="MobiDB-lite"/>
    </source>
</evidence>
<dbReference type="AlphaFoldDB" id="A0A368FK82"/>
<dbReference type="EMBL" id="JOJR01001054">
    <property type="protein sequence ID" value="RCN32641.1"/>
    <property type="molecule type" value="Genomic_DNA"/>
</dbReference>
<keyword evidence="5" id="KW-1185">Reference proteome</keyword>
<comment type="caution">
    <text evidence="4">The sequence shown here is derived from an EMBL/GenBank/DDBJ whole genome shotgun (WGS) entry which is preliminary data.</text>
</comment>
<dbReference type="PANTHER" id="PTHR21593">
    <property type="entry name" value="PRION-LIKE- Q/N-RICH -DOMAIN-BEARING PROTEIN PROTEIN"/>
    <property type="match status" value="1"/>
</dbReference>
<protein>
    <recommendedName>
        <fullName evidence="3">SXP/RAL-2 family protein Ani s 5-like cation-binding domain-containing protein</fullName>
    </recommendedName>
</protein>
<evidence type="ECO:0000256" key="2">
    <source>
        <dbReference type="SAM" id="SignalP"/>
    </source>
</evidence>
<keyword evidence="2" id="KW-0732">Signal</keyword>